<keyword evidence="3" id="KW-1185">Reference proteome</keyword>
<evidence type="ECO:0000256" key="1">
    <source>
        <dbReference type="SAM" id="SignalP"/>
    </source>
</evidence>
<organism evidence="2 3">
    <name type="scientific">Arenibacter certesii</name>
    <dbReference type="NCBI Taxonomy" id="228955"/>
    <lineage>
        <taxon>Bacteria</taxon>
        <taxon>Pseudomonadati</taxon>
        <taxon>Bacteroidota</taxon>
        <taxon>Flavobacteriia</taxon>
        <taxon>Flavobacteriales</taxon>
        <taxon>Flavobacteriaceae</taxon>
        <taxon>Arenibacter</taxon>
    </lineage>
</organism>
<evidence type="ECO:0000313" key="2">
    <source>
        <dbReference type="EMBL" id="GGW29722.1"/>
    </source>
</evidence>
<accession>A0A918IS57</accession>
<name>A0A918IS57_9FLAO</name>
<comment type="caution">
    <text evidence="2">The sequence shown here is derived from an EMBL/GenBank/DDBJ whole genome shotgun (WGS) entry which is preliminary data.</text>
</comment>
<gene>
    <name evidence="2" type="ORF">GCM10007383_13710</name>
</gene>
<reference evidence="2" key="2">
    <citation type="submission" date="2020-09" db="EMBL/GenBank/DDBJ databases">
        <authorList>
            <person name="Sun Q."/>
            <person name="Kim S."/>
        </authorList>
    </citation>
    <scope>NUCLEOTIDE SEQUENCE</scope>
    <source>
        <strain evidence="2">KCTC 12113</strain>
    </source>
</reference>
<reference evidence="2" key="1">
    <citation type="journal article" date="2014" name="Int. J. Syst. Evol. Microbiol.">
        <title>Complete genome sequence of Corynebacterium casei LMG S-19264T (=DSM 44701T), isolated from a smear-ripened cheese.</title>
        <authorList>
            <consortium name="US DOE Joint Genome Institute (JGI-PGF)"/>
            <person name="Walter F."/>
            <person name="Albersmeier A."/>
            <person name="Kalinowski J."/>
            <person name="Ruckert C."/>
        </authorList>
    </citation>
    <scope>NUCLEOTIDE SEQUENCE</scope>
    <source>
        <strain evidence="2">KCTC 12113</strain>
    </source>
</reference>
<evidence type="ECO:0000313" key="3">
    <source>
        <dbReference type="Proteomes" id="UP000634668"/>
    </source>
</evidence>
<protein>
    <recommendedName>
        <fullName evidence="4">DUF4468 domain-containing protein</fullName>
    </recommendedName>
</protein>
<feature type="chain" id="PRO_5037725015" description="DUF4468 domain-containing protein" evidence="1">
    <location>
        <begin position="20"/>
        <end position="168"/>
    </location>
</feature>
<keyword evidence="1" id="KW-0732">Signal</keyword>
<dbReference type="Proteomes" id="UP000634668">
    <property type="component" value="Unassembled WGS sequence"/>
</dbReference>
<evidence type="ECO:0008006" key="4">
    <source>
        <dbReference type="Google" id="ProtNLM"/>
    </source>
</evidence>
<feature type="signal peptide" evidence="1">
    <location>
        <begin position="1"/>
        <end position="19"/>
    </location>
</feature>
<dbReference type="EMBL" id="BMWP01000007">
    <property type="protein sequence ID" value="GGW29722.1"/>
    <property type="molecule type" value="Genomic_DNA"/>
</dbReference>
<dbReference type="RefSeq" id="WP_026812499.1">
    <property type="nucleotide sequence ID" value="NZ_BMWP01000007.1"/>
</dbReference>
<sequence>MKKLIVGIMFLGLASLGFSQEIGEEVKEVELTGVTVSPIINSVYLDEVRDEFTPVRIQVLEEEVARYDVRKSDFYDGGLHSYVVRFIDKKGRIVATFDHEGNILYAFEFYKNVRMPSKMMSEIYRNHSGWVPYETKYIVNYAKRKGVKKFYKVSLAKNDIRKKLKLSL</sequence>
<proteinExistence type="predicted"/>
<dbReference type="AlphaFoldDB" id="A0A918IS57"/>